<feature type="compositionally biased region" description="Basic and acidic residues" evidence="1">
    <location>
        <begin position="289"/>
        <end position="298"/>
    </location>
</feature>
<dbReference type="InParanoid" id="A0A066WNT8"/>
<dbReference type="OMA" id="AVEMYHL"/>
<proteinExistence type="predicted"/>
<dbReference type="RefSeq" id="XP_013245508.1">
    <property type="nucleotide sequence ID" value="XM_013390054.1"/>
</dbReference>
<gene>
    <name evidence="2" type="ORF">K437DRAFT_253858</name>
</gene>
<sequence>MVTLWKFPLASISALASGSSSQRMLPAIARPALCSCTRAAASSSASALQPSRRHASSKAAQLAKEERDERLRKGIELYHLTSTFFPAPRSGNSEPAVAASSSNSDLDTEIDNRIKEELAMQTELRGMSTTLGRSSGLEAPKFRNAGELVARATSDANYFSRAGRSDSVDDFQDSGDTFGPSNAFSPPPSTTSSSFSAFEEPALFDHMTLDRLRRQAFRFTSNASDKRPALGRKIMAHDEADQRGAMVRDALFGTVGLELPGLEIVRERVKEKRRRAAEAAKAQNTVQEASKESHADES</sequence>
<keyword evidence="3" id="KW-1185">Reference proteome</keyword>
<evidence type="ECO:0000256" key="1">
    <source>
        <dbReference type="SAM" id="MobiDB-lite"/>
    </source>
</evidence>
<protein>
    <submittedName>
        <fullName evidence="2">Uncharacterized protein</fullName>
    </submittedName>
</protein>
<feature type="region of interest" description="Disordered" evidence="1">
    <location>
        <begin position="274"/>
        <end position="298"/>
    </location>
</feature>
<dbReference type="Proteomes" id="UP000027361">
    <property type="component" value="Unassembled WGS sequence"/>
</dbReference>
<dbReference type="EMBL" id="JMSN01000007">
    <property type="protein sequence ID" value="KDN52669.1"/>
    <property type="molecule type" value="Genomic_DNA"/>
</dbReference>
<evidence type="ECO:0000313" key="3">
    <source>
        <dbReference type="Proteomes" id="UP000027361"/>
    </source>
</evidence>
<reference evidence="2 3" key="1">
    <citation type="submission" date="2014-05" db="EMBL/GenBank/DDBJ databases">
        <title>Draft genome sequence of a rare smut relative, Tilletiaria anomala UBC 951.</title>
        <authorList>
            <consortium name="DOE Joint Genome Institute"/>
            <person name="Toome M."/>
            <person name="Kuo A."/>
            <person name="Henrissat B."/>
            <person name="Lipzen A."/>
            <person name="Tritt A."/>
            <person name="Yoshinaga Y."/>
            <person name="Zane M."/>
            <person name="Barry K."/>
            <person name="Grigoriev I.V."/>
            <person name="Spatafora J.W."/>
            <person name="Aimea M.C."/>
        </authorList>
    </citation>
    <scope>NUCLEOTIDE SEQUENCE [LARGE SCALE GENOMIC DNA]</scope>
    <source>
        <strain evidence="2 3">UBC 951</strain>
    </source>
</reference>
<dbReference type="HOGENOM" id="CLU_064549_0_0_1"/>
<dbReference type="GeneID" id="25263691"/>
<feature type="compositionally biased region" description="Low complexity" evidence="1">
    <location>
        <begin position="180"/>
        <end position="195"/>
    </location>
</feature>
<accession>A0A066WNT8</accession>
<evidence type="ECO:0000313" key="2">
    <source>
        <dbReference type="EMBL" id="KDN52669.1"/>
    </source>
</evidence>
<dbReference type="AlphaFoldDB" id="A0A066WNT8"/>
<feature type="region of interest" description="Disordered" evidence="1">
    <location>
        <begin position="170"/>
        <end position="195"/>
    </location>
</feature>
<comment type="caution">
    <text evidence="2">The sequence shown here is derived from an EMBL/GenBank/DDBJ whole genome shotgun (WGS) entry which is preliminary data.</text>
</comment>
<feature type="region of interest" description="Disordered" evidence="1">
    <location>
        <begin position="45"/>
        <end position="66"/>
    </location>
</feature>
<dbReference type="OrthoDB" id="3339789at2759"/>
<name>A0A066WNT8_TILAU</name>
<organism evidence="2 3">
    <name type="scientific">Tilletiaria anomala (strain ATCC 24038 / CBS 436.72 / UBC 951)</name>
    <dbReference type="NCBI Taxonomy" id="1037660"/>
    <lineage>
        <taxon>Eukaryota</taxon>
        <taxon>Fungi</taxon>
        <taxon>Dikarya</taxon>
        <taxon>Basidiomycota</taxon>
        <taxon>Ustilaginomycotina</taxon>
        <taxon>Exobasidiomycetes</taxon>
        <taxon>Georgefischeriales</taxon>
        <taxon>Tilletiariaceae</taxon>
        <taxon>Tilletiaria</taxon>
    </lineage>
</organism>